<dbReference type="EMBL" id="CAJPVI010000067">
    <property type="protein sequence ID" value="CAG2159889.1"/>
    <property type="molecule type" value="Genomic_DNA"/>
</dbReference>
<keyword evidence="3" id="KW-1185">Reference proteome</keyword>
<evidence type="ECO:0000313" key="3">
    <source>
        <dbReference type="Proteomes" id="UP000672657"/>
    </source>
</evidence>
<evidence type="ECO:0008006" key="4">
    <source>
        <dbReference type="Google" id="ProtNLM"/>
    </source>
</evidence>
<name>A0ABM8TTU7_9BURK</name>
<protein>
    <recommendedName>
        <fullName evidence="4">GlsB/YeaQ/YmgE family stress response membrane protein</fullName>
    </recommendedName>
</protein>
<evidence type="ECO:0000256" key="1">
    <source>
        <dbReference type="SAM" id="Phobius"/>
    </source>
</evidence>
<dbReference type="Proteomes" id="UP000672657">
    <property type="component" value="Unassembled WGS sequence"/>
</dbReference>
<feature type="transmembrane region" description="Helical" evidence="1">
    <location>
        <begin position="56"/>
        <end position="76"/>
    </location>
</feature>
<reference evidence="2 3" key="1">
    <citation type="submission" date="2021-03" db="EMBL/GenBank/DDBJ databases">
        <authorList>
            <person name="Peeters C."/>
        </authorList>
    </citation>
    <scope>NUCLEOTIDE SEQUENCE [LARGE SCALE GENOMIC DNA]</scope>
    <source>
        <strain evidence="2 3">LMG 26411</strain>
    </source>
</reference>
<keyword evidence="1" id="KW-0812">Transmembrane</keyword>
<evidence type="ECO:0000313" key="2">
    <source>
        <dbReference type="EMBL" id="CAG2159889.1"/>
    </source>
</evidence>
<sequence>MLGTLIVGLLVGLSARQMHPAGRVVSLPAALVLGMAGAAAGFYGGRALHLFIDGQLSGWLAAILGAALLVGVWGALRPRHG</sequence>
<accession>A0ABM8TTU7</accession>
<keyword evidence="1" id="KW-0472">Membrane</keyword>
<comment type="caution">
    <text evidence="2">The sequence shown here is derived from an EMBL/GenBank/DDBJ whole genome shotgun (WGS) entry which is preliminary data.</text>
</comment>
<keyword evidence="1" id="KW-1133">Transmembrane helix</keyword>
<feature type="transmembrane region" description="Helical" evidence="1">
    <location>
        <begin position="25"/>
        <end position="44"/>
    </location>
</feature>
<organism evidence="2 3">
    <name type="scientific">Cupriavidus numazuensis</name>
    <dbReference type="NCBI Taxonomy" id="221992"/>
    <lineage>
        <taxon>Bacteria</taxon>
        <taxon>Pseudomonadati</taxon>
        <taxon>Pseudomonadota</taxon>
        <taxon>Betaproteobacteria</taxon>
        <taxon>Burkholderiales</taxon>
        <taxon>Burkholderiaceae</taxon>
        <taxon>Cupriavidus</taxon>
    </lineage>
</organism>
<gene>
    <name evidence="2" type="ORF">LMG26411_07060</name>
</gene>
<dbReference type="RefSeq" id="WP_211957834.1">
    <property type="nucleotide sequence ID" value="NZ_CAJPVI010000067.1"/>
</dbReference>
<proteinExistence type="predicted"/>